<sequence>MKSKEVSEAGPIMCIDELQEKARLYNETGVVPVLDVQVRIARSDRVIPSDMKSTLQKAVGNIERTLSRKIDRGSGKENSLAEANDSTCKKQNNVINVIDPTMYPLVFGRSRVLPTHEIDLHDCLGHISQGITIKVPGQKETQKYVDGIYHTLFSSQSQWLPCNIEFPDGINAKITSYINNLHPREHRTVYSVLENIITQIMPMWNMVYSSVYDHTMRCDLRIDCTEAGWKYPNTPPYDPLNIRDDLMNGVIDDDEWQRRTDEWLRDFRVVDRPEPHVKEDRAFHRSSHKHNNSVTPQGIANFTGMLGKAGGIQIVVKIRAMYPTPEDPICDLQNEFGLDGALNEHIVATAVYFFEDENVTDSNVSFQTRFQGLNFEEDCTFVVGDLRPLDEIFGLRHKTPSLQKIGSATMREGLVLVYPNVMQQKESAFQLKDPTQPGHRKVLTLYLVDPRVEILSTANVPPQQADWWAAEFTSREGQMKGLPKESPGEQVPACEDAVHDGHKVLPQVLEWHTYLRNSSRRADTISCAVLDLVDQYMLVEDPKRRFPSTALCKELDRIVSEAESTYRLEVERGTLKKESEETLKALLKLDNLAPSIAAPFSQLSADSKRTDDAKLSSPTPSLRNRSSSAVRSHRVRKSVRFEKIVSGKTVNREEVIKTGLGISSLAEEPEDIDSSSQGPGPPLPGVSIRPPTPEDSNFNPSPEPEDPVDIEGGATSFKAPSCHEIAIVQEYHRRSQSWAENQGVWASIVRKAREEDRYMSQYISNRDIIFVVDNAATMKSHWEDVKIKVLTLAMMIGTLDKNGLGLVFTLGSDNNVFEAKGRKMPSKFPQSLSNAYQNIDDRSRTDMATTLARRFDAYKNYSKMQTLLILTDGLWEGSNLTDDVEHLITQFVEGLKKKVGKRERRWFSIQFISFGKSKAALERLRKLDDELKTVEDVVDTKPWYTDNVESLIVGSILQAEDAAQPSTSGLQLADHTPSSSRTNSINQSKRNLKKRVAGLLGP</sequence>
<dbReference type="AlphaFoldDB" id="A0AAI9TUD6"/>
<reference evidence="3 4" key="1">
    <citation type="submission" date="2016-10" db="EMBL/GenBank/DDBJ databases">
        <title>The genome sequence of Colletotrichum fioriniae PJ7.</title>
        <authorList>
            <person name="Baroncelli R."/>
        </authorList>
    </citation>
    <scope>NUCLEOTIDE SEQUENCE [LARGE SCALE GENOMIC DNA]</scope>
    <source>
        <strain evidence="3">Col 31</strain>
    </source>
</reference>
<protein>
    <recommendedName>
        <fullName evidence="2">VWFA domain-containing protein</fullName>
    </recommendedName>
</protein>
<organism evidence="3 4">
    <name type="scientific">Colletotrichum melonis</name>
    <dbReference type="NCBI Taxonomy" id="1209925"/>
    <lineage>
        <taxon>Eukaryota</taxon>
        <taxon>Fungi</taxon>
        <taxon>Dikarya</taxon>
        <taxon>Ascomycota</taxon>
        <taxon>Pezizomycotina</taxon>
        <taxon>Sordariomycetes</taxon>
        <taxon>Hypocreomycetidae</taxon>
        <taxon>Glomerellales</taxon>
        <taxon>Glomerellaceae</taxon>
        <taxon>Colletotrichum</taxon>
        <taxon>Colletotrichum acutatum species complex</taxon>
    </lineage>
</organism>
<accession>A0AAI9TUD6</accession>
<feature type="domain" description="VWFA" evidence="2">
    <location>
        <begin position="767"/>
        <end position="956"/>
    </location>
</feature>
<evidence type="ECO:0000259" key="2">
    <source>
        <dbReference type="PROSITE" id="PS50234"/>
    </source>
</evidence>
<evidence type="ECO:0000313" key="4">
    <source>
        <dbReference type="Proteomes" id="UP001239795"/>
    </source>
</evidence>
<dbReference type="PANTHER" id="PTHR33119:SF1">
    <property type="entry name" value="FE2OG DIOXYGENASE DOMAIN-CONTAINING PROTEIN"/>
    <property type="match status" value="1"/>
</dbReference>
<dbReference type="Pfam" id="PF14033">
    <property type="entry name" value="DUF4246"/>
    <property type="match status" value="1"/>
</dbReference>
<feature type="region of interest" description="Disordered" evidence="1">
    <location>
        <begin position="603"/>
        <end position="634"/>
    </location>
</feature>
<dbReference type="Proteomes" id="UP001239795">
    <property type="component" value="Unassembled WGS sequence"/>
</dbReference>
<comment type="caution">
    <text evidence="3">The sequence shown here is derived from an EMBL/GenBank/DDBJ whole genome shotgun (WGS) entry which is preliminary data.</text>
</comment>
<dbReference type="InterPro" id="IPR025340">
    <property type="entry name" value="DUF4246"/>
</dbReference>
<proteinExistence type="predicted"/>
<dbReference type="InterPro" id="IPR049192">
    <property type="entry name" value="DUF4246_C"/>
</dbReference>
<name>A0AAI9TUD6_9PEZI</name>
<feature type="compositionally biased region" description="Polar residues" evidence="1">
    <location>
        <begin position="966"/>
        <end position="989"/>
    </location>
</feature>
<feature type="region of interest" description="Disordered" evidence="1">
    <location>
        <begin position="966"/>
        <end position="1002"/>
    </location>
</feature>
<dbReference type="PANTHER" id="PTHR33119">
    <property type="entry name" value="IFI3P"/>
    <property type="match status" value="1"/>
</dbReference>
<dbReference type="EMBL" id="MLGG01000090">
    <property type="protein sequence ID" value="KAK1445827.1"/>
    <property type="molecule type" value="Genomic_DNA"/>
</dbReference>
<dbReference type="InterPro" id="IPR002035">
    <property type="entry name" value="VWF_A"/>
</dbReference>
<evidence type="ECO:0000256" key="1">
    <source>
        <dbReference type="SAM" id="MobiDB-lite"/>
    </source>
</evidence>
<feature type="region of interest" description="Disordered" evidence="1">
    <location>
        <begin position="661"/>
        <end position="715"/>
    </location>
</feature>
<gene>
    <name evidence="3" type="ORF">CMEL01_10070</name>
</gene>
<dbReference type="PROSITE" id="PS50234">
    <property type="entry name" value="VWFA"/>
    <property type="match status" value="1"/>
</dbReference>
<evidence type="ECO:0000313" key="3">
    <source>
        <dbReference type="EMBL" id="KAK1445827.1"/>
    </source>
</evidence>
<keyword evidence="4" id="KW-1185">Reference proteome</keyword>